<keyword evidence="4" id="KW-0687">Ribonucleoprotein</keyword>
<feature type="compositionally biased region" description="Basic residues" evidence="5">
    <location>
        <begin position="204"/>
        <end position="243"/>
    </location>
</feature>
<feature type="region of interest" description="Disordered" evidence="5">
    <location>
        <begin position="187"/>
        <end position="252"/>
    </location>
</feature>
<feature type="region of interest" description="Disordered" evidence="5">
    <location>
        <begin position="42"/>
        <end position="64"/>
    </location>
</feature>
<evidence type="ECO:0000256" key="5">
    <source>
        <dbReference type="SAM" id="MobiDB-lite"/>
    </source>
</evidence>
<keyword evidence="3" id="KW-0689">Ribosomal protein</keyword>
<dbReference type="GO" id="GO:0006412">
    <property type="term" value="P:translation"/>
    <property type="evidence" value="ECO:0007669"/>
    <property type="project" value="InterPro"/>
</dbReference>
<dbReference type="GO" id="GO:0003729">
    <property type="term" value="F:mRNA binding"/>
    <property type="evidence" value="ECO:0007669"/>
    <property type="project" value="TreeGrafter"/>
</dbReference>
<evidence type="ECO:0000259" key="6">
    <source>
        <dbReference type="Pfam" id="PF16320"/>
    </source>
</evidence>
<feature type="compositionally biased region" description="Low complexity" evidence="5">
    <location>
        <begin position="191"/>
        <end position="203"/>
    </location>
</feature>
<evidence type="ECO:0000313" key="7">
    <source>
        <dbReference type="EMBL" id="CAD1823872.1"/>
    </source>
</evidence>
<evidence type="ECO:0000256" key="3">
    <source>
        <dbReference type="ARBA" id="ARBA00022980"/>
    </source>
</evidence>
<feature type="compositionally biased region" description="Basic residues" evidence="5">
    <location>
        <begin position="47"/>
        <end position="59"/>
    </location>
</feature>
<dbReference type="GO" id="GO:0003735">
    <property type="term" value="F:structural constituent of ribosome"/>
    <property type="evidence" value="ECO:0007669"/>
    <property type="project" value="InterPro"/>
</dbReference>
<dbReference type="EMBL" id="LR862143">
    <property type="protein sequence ID" value="CAD1823872.1"/>
    <property type="molecule type" value="Genomic_DNA"/>
</dbReference>
<accession>A0A6V7NZ60</accession>
<evidence type="ECO:0000256" key="1">
    <source>
        <dbReference type="ARBA" id="ARBA00007197"/>
    </source>
</evidence>
<dbReference type="PANTHER" id="PTHR45987:SF26">
    <property type="entry name" value="LARGE RIBOSOMAL SUBUNIT PROTEIN BL12CX-RELATED"/>
    <property type="match status" value="1"/>
</dbReference>
<dbReference type="Pfam" id="PF16320">
    <property type="entry name" value="Ribosomal_L12_N"/>
    <property type="match status" value="1"/>
</dbReference>
<dbReference type="InterPro" id="IPR036235">
    <property type="entry name" value="Ribosomal_bL12_oligo_N_sf"/>
</dbReference>
<evidence type="ECO:0000256" key="2">
    <source>
        <dbReference type="ARBA" id="ARBA00022946"/>
    </source>
</evidence>
<gene>
    <name evidence="7" type="ORF">CB5_LOCUS7083</name>
</gene>
<dbReference type="AlphaFoldDB" id="A0A6V7NZ60"/>
<dbReference type="PANTHER" id="PTHR45987">
    <property type="entry name" value="39S RIBOSOMAL PROTEIN L12"/>
    <property type="match status" value="1"/>
</dbReference>
<organism evidence="7">
    <name type="scientific">Ananas comosus var. bracteatus</name>
    <name type="common">red pineapple</name>
    <dbReference type="NCBI Taxonomy" id="296719"/>
    <lineage>
        <taxon>Eukaryota</taxon>
        <taxon>Viridiplantae</taxon>
        <taxon>Streptophyta</taxon>
        <taxon>Embryophyta</taxon>
        <taxon>Tracheophyta</taxon>
        <taxon>Spermatophyta</taxon>
        <taxon>Magnoliopsida</taxon>
        <taxon>Liliopsida</taxon>
        <taxon>Poales</taxon>
        <taxon>Bromeliaceae</taxon>
        <taxon>Bromelioideae</taxon>
        <taxon>Ananas</taxon>
    </lineage>
</organism>
<dbReference type="GO" id="GO:1990904">
    <property type="term" value="C:ribonucleoprotein complex"/>
    <property type="evidence" value="ECO:0007669"/>
    <property type="project" value="UniProtKB-KW"/>
</dbReference>
<feature type="domain" description="Large ribosomal subunit protein bL12 oligomerization" evidence="6">
    <location>
        <begin position="119"/>
        <end position="168"/>
    </location>
</feature>
<protein>
    <recommendedName>
        <fullName evidence="6">Large ribosomal subunit protein bL12 oligomerization domain-containing protein</fullName>
    </recommendedName>
</protein>
<dbReference type="GO" id="GO:0005840">
    <property type="term" value="C:ribosome"/>
    <property type="evidence" value="ECO:0007669"/>
    <property type="project" value="UniProtKB-KW"/>
</dbReference>
<dbReference type="SUPFAM" id="SSF48300">
    <property type="entry name" value="Ribosomal protein L7/12, oligomerisation (N-terminal) domain"/>
    <property type="match status" value="1"/>
</dbReference>
<proteinExistence type="inferred from homology"/>
<dbReference type="InterPro" id="IPR000206">
    <property type="entry name" value="Ribosomal_bL12"/>
</dbReference>
<dbReference type="InterPro" id="IPR008932">
    <property type="entry name" value="Ribosomal_bL12_oligo"/>
</dbReference>
<keyword evidence="2" id="KW-0809">Transit peptide</keyword>
<reference evidence="7" key="1">
    <citation type="submission" date="2020-07" db="EMBL/GenBank/DDBJ databases">
        <authorList>
            <person name="Lin J."/>
        </authorList>
    </citation>
    <scope>NUCLEOTIDE SEQUENCE</scope>
</reference>
<comment type="similarity">
    <text evidence="1">Belongs to the bacterial ribosomal protein bL12 family.</text>
</comment>
<sequence>MYRAICHPLLPIYHPHTPKLLKPPTLSPYLIPLLLTLPLSNPSEEKKKKKKKKKKRRKSNNGDDALLRPLSLHLLLRPPSPSTPATPSSLSFRPQTLNFPSHCRLRRSSAASAAAVSPKIEELGDAIANLTLAEARGLVDLLQDRLGVSAAAFAPAAVAAAPGAAADAAAAAPAVEEKTEFDVVIEEVPATRGSPPLRSSGRLRTSRSRRLRTSSRACRRSSRRPCQRRRRRRRRSSSRRSGRRSPSFELRDEVRRRGREPMFRFNTFTLQFRYNFVPTMR</sequence>
<name>A0A6V7NZ60_ANACO</name>
<evidence type="ECO:0000256" key="4">
    <source>
        <dbReference type="ARBA" id="ARBA00023274"/>
    </source>
</evidence>
<dbReference type="Gene3D" id="1.20.5.710">
    <property type="entry name" value="Single helix bin"/>
    <property type="match status" value="1"/>
</dbReference>